<sequence length="233" mass="27564">MDIKNQILEFAKKYSLKENALASIDKAIDVSIESNNEDGIDILAGNNKDELIYEFGRFGFHVDGNGNSKIITRIKIYSKKLYGSNIDVPVGYYEEWTGLDGEHLDEFLSFNWSSRGLYVDYYIERINKIVPQKYFRRNVPEYEFVSYINHLISLFQGRQFDVAILFIKRSLVYLEKARNKKIEEEYLRVCLELFEGVYHFVKNENLVETEKLDKYKIYERIKSQQQIIAKNCR</sequence>
<comment type="caution">
    <text evidence="1">The sequence shown here is derived from an EMBL/GenBank/DDBJ whole genome shotgun (WGS) entry which is preliminary data.</text>
</comment>
<reference evidence="1 2" key="1">
    <citation type="submission" date="2020-04" db="EMBL/GenBank/DDBJ databases">
        <title>Flammeovirga sp. SR4, a novel species isolated from seawater.</title>
        <authorList>
            <person name="Wang X."/>
        </authorList>
    </citation>
    <scope>NUCLEOTIDE SEQUENCE [LARGE SCALE GENOMIC DNA]</scope>
    <source>
        <strain evidence="1 2">ATCC 23126</strain>
    </source>
</reference>
<evidence type="ECO:0000313" key="1">
    <source>
        <dbReference type="EMBL" id="NME72019.1"/>
    </source>
</evidence>
<dbReference type="Proteomes" id="UP000576082">
    <property type="component" value="Unassembled WGS sequence"/>
</dbReference>
<protein>
    <submittedName>
        <fullName evidence="1">Uncharacterized protein</fullName>
    </submittedName>
</protein>
<organism evidence="1 2">
    <name type="scientific">Flammeovirga aprica JL-4</name>
    <dbReference type="NCBI Taxonomy" id="694437"/>
    <lineage>
        <taxon>Bacteria</taxon>
        <taxon>Pseudomonadati</taxon>
        <taxon>Bacteroidota</taxon>
        <taxon>Cytophagia</taxon>
        <taxon>Cytophagales</taxon>
        <taxon>Flammeovirgaceae</taxon>
        <taxon>Flammeovirga</taxon>
    </lineage>
</organism>
<accession>A0A7X9S0D5</accession>
<evidence type="ECO:0000313" key="2">
    <source>
        <dbReference type="Proteomes" id="UP000576082"/>
    </source>
</evidence>
<keyword evidence="2" id="KW-1185">Reference proteome</keyword>
<dbReference type="RefSeq" id="WP_169660217.1">
    <property type="nucleotide sequence ID" value="NZ_JABANE010000127.1"/>
</dbReference>
<gene>
    <name evidence="1" type="ORF">HHU12_28905</name>
</gene>
<dbReference type="EMBL" id="JABANE010000127">
    <property type="protein sequence ID" value="NME72019.1"/>
    <property type="molecule type" value="Genomic_DNA"/>
</dbReference>
<name>A0A7X9S0D5_9BACT</name>
<proteinExistence type="predicted"/>
<dbReference type="AlphaFoldDB" id="A0A7X9S0D5"/>